<dbReference type="Pfam" id="PF13098">
    <property type="entry name" value="Thioredoxin_2"/>
    <property type="match status" value="1"/>
</dbReference>
<dbReference type="RefSeq" id="WP_067654489.1">
    <property type="nucleotide sequence ID" value="NZ_FQXG01000001.1"/>
</dbReference>
<dbReference type="AlphaFoldDB" id="A0A1M5N993"/>
<dbReference type="SUPFAM" id="SSF52833">
    <property type="entry name" value="Thioredoxin-like"/>
    <property type="match status" value="1"/>
</dbReference>
<organism evidence="2 3">
    <name type="scientific">Ferrimonas marina</name>
    <dbReference type="NCBI Taxonomy" id="299255"/>
    <lineage>
        <taxon>Bacteria</taxon>
        <taxon>Pseudomonadati</taxon>
        <taxon>Pseudomonadota</taxon>
        <taxon>Gammaproteobacteria</taxon>
        <taxon>Alteromonadales</taxon>
        <taxon>Ferrimonadaceae</taxon>
        <taxon>Ferrimonas</taxon>
    </lineage>
</organism>
<dbReference type="InterPro" id="IPR012336">
    <property type="entry name" value="Thioredoxin-like_fold"/>
</dbReference>
<dbReference type="InterPro" id="IPR013766">
    <property type="entry name" value="Thioredoxin_domain"/>
</dbReference>
<accession>A0A1M5N993</accession>
<evidence type="ECO:0000313" key="3">
    <source>
        <dbReference type="Proteomes" id="UP000184268"/>
    </source>
</evidence>
<evidence type="ECO:0000313" key="2">
    <source>
        <dbReference type="EMBL" id="SHG86081.1"/>
    </source>
</evidence>
<reference evidence="2 3" key="1">
    <citation type="submission" date="2016-11" db="EMBL/GenBank/DDBJ databases">
        <authorList>
            <person name="Jaros S."/>
            <person name="Januszkiewicz K."/>
            <person name="Wedrychowicz H."/>
        </authorList>
    </citation>
    <scope>NUCLEOTIDE SEQUENCE [LARGE SCALE GENOMIC DNA]</scope>
    <source>
        <strain evidence="2 3">DSM 16917</strain>
    </source>
</reference>
<dbReference type="STRING" id="299255.SAMN02745129_0942"/>
<evidence type="ECO:0000259" key="1">
    <source>
        <dbReference type="PROSITE" id="PS51352"/>
    </source>
</evidence>
<dbReference type="EMBL" id="FQXG01000001">
    <property type="protein sequence ID" value="SHG86081.1"/>
    <property type="molecule type" value="Genomic_DNA"/>
</dbReference>
<protein>
    <submittedName>
        <fullName evidence="2">Thioredoxin-like domain-containing protein</fullName>
    </submittedName>
</protein>
<dbReference type="InterPro" id="IPR036249">
    <property type="entry name" value="Thioredoxin-like_sf"/>
</dbReference>
<dbReference type="Proteomes" id="UP000184268">
    <property type="component" value="Unassembled WGS sequence"/>
</dbReference>
<gene>
    <name evidence="2" type="ORF">SAMN02745129_0942</name>
</gene>
<dbReference type="CDD" id="cd02966">
    <property type="entry name" value="TlpA_like_family"/>
    <property type="match status" value="1"/>
</dbReference>
<dbReference type="OrthoDB" id="9796554at2"/>
<sequence length="162" mass="17835">MLKNLSLYLLVGVLALALGGWARGLMMAPLDTQLPEQRLPTLAGTSTSLLDPDGPQLLYLFAPWCTFCKATVDDVLDRQGQGASMAAVALSYQSVDEVAEMVGEHPQRHQVLLGGPQLSSQLGVRGFPSYVIVDAQGHLLWRRSGYMPDWMLGLYLRWHKVL</sequence>
<keyword evidence="3" id="KW-1185">Reference proteome</keyword>
<dbReference type="Gene3D" id="3.40.30.10">
    <property type="entry name" value="Glutaredoxin"/>
    <property type="match status" value="1"/>
</dbReference>
<name>A0A1M5N993_9GAMM</name>
<dbReference type="PROSITE" id="PS51352">
    <property type="entry name" value="THIOREDOXIN_2"/>
    <property type="match status" value="1"/>
</dbReference>
<proteinExistence type="predicted"/>
<feature type="domain" description="Thioredoxin" evidence="1">
    <location>
        <begin position="28"/>
        <end position="162"/>
    </location>
</feature>